<sequence length="94" mass="10465">MRESPSSTMRAQPDTSSQLANISMLWSFESGLGSQLDEKLAWGMIGFEDFRHHPFLTSLMLLAADSSCSSVVPQIYELGFATFQSVFLFPLKLV</sequence>
<protein>
    <submittedName>
        <fullName evidence="1">Uncharacterized protein</fullName>
    </submittedName>
</protein>
<organism evidence="1 2">
    <name type="scientific">Armillaria gallica</name>
    <name type="common">Bulbous honey fungus</name>
    <name type="synonym">Armillaria bulbosa</name>
    <dbReference type="NCBI Taxonomy" id="47427"/>
    <lineage>
        <taxon>Eukaryota</taxon>
        <taxon>Fungi</taxon>
        <taxon>Dikarya</taxon>
        <taxon>Basidiomycota</taxon>
        <taxon>Agaricomycotina</taxon>
        <taxon>Agaricomycetes</taxon>
        <taxon>Agaricomycetidae</taxon>
        <taxon>Agaricales</taxon>
        <taxon>Marasmiineae</taxon>
        <taxon>Physalacriaceae</taxon>
        <taxon>Armillaria</taxon>
    </lineage>
</organism>
<accession>A0A2H3CY57</accession>
<evidence type="ECO:0000313" key="1">
    <source>
        <dbReference type="EMBL" id="PBK83428.1"/>
    </source>
</evidence>
<proteinExistence type="predicted"/>
<name>A0A2H3CY57_ARMGA</name>
<keyword evidence="2" id="KW-1185">Reference proteome</keyword>
<dbReference type="Proteomes" id="UP000217790">
    <property type="component" value="Unassembled WGS sequence"/>
</dbReference>
<dbReference type="AlphaFoldDB" id="A0A2H3CY57"/>
<reference evidence="2" key="1">
    <citation type="journal article" date="2017" name="Nat. Ecol. Evol.">
        <title>Genome expansion and lineage-specific genetic innovations in the forest pathogenic fungi Armillaria.</title>
        <authorList>
            <person name="Sipos G."/>
            <person name="Prasanna A.N."/>
            <person name="Walter M.C."/>
            <person name="O'Connor E."/>
            <person name="Balint B."/>
            <person name="Krizsan K."/>
            <person name="Kiss B."/>
            <person name="Hess J."/>
            <person name="Varga T."/>
            <person name="Slot J."/>
            <person name="Riley R."/>
            <person name="Boka B."/>
            <person name="Rigling D."/>
            <person name="Barry K."/>
            <person name="Lee J."/>
            <person name="Mihaltcheva S."/>
            <person name="LaButti K."/>
            <person name="Lipzen A."/>
            <person name="Waldron R."/>
            <person name="Moloney N.M."/>
            <person name="Sperisen C."/>
            <person name="Kredics L."/>
            <person name="Vagvoelgyi C."/>
            <person name="Patrignani A."/>
            <person name="Fitzpatrick D."/>
            <person name="Nagy I."/>
            <person name="Doyle S."/>
            <person name="Anderson J.B."/>
            <person name="Grigoriev I.V."/>
            <person name="Gueldener U."/>
            <person name="Muensterkoetter M."/>
            <person name="Nagy L.G."/>
        </authorList>
    </citation>
    <scope>NUCLEOTIDE SEQUENCE [LARGE SCALE GENOMIC DNA]</scope>
    <source>
        <strain evidence="2">Ar21-2</strain>
    </source>
</reference>
<dbReference type="InParanoid" id="A0A2H3CY57"/>
<dbReference type="EMBL" id="KZ293706">
    <property type="protein sequence ID" value="PBK83428.1"/>
    <property type="molecule type" value="Genomic_DNA"/>
</dbReference>
<gene>
    <name evidence="1" type="ORF">ARMGADRAFT_1089271</name>
</gene>
<evidence type="ECO:0000313" key="2">
    <source>
        <dbReference type="Proteomes" id="UP000217790"/>
    </source>
</evidence>